<dbReference type="SUPFAM" id="SSF53067">
    <property type="entry name" value="Actin-like ATPase domain"/>
    <property type="match status" value="1"/>
</dbReference>
<sequence length="399" mass="44060">MISLSNDLGNSKIKGTINGKHFEVPSVIAPVRELDIVDPADIEDDGYFDTLLQNLDISVASSAVSTRGRFYFGDAAVRKSNNLVGFDINDYEGKSESDLSVILTLGLIAGHRVVEAHNDGEDLSETLKVDVDMTTALPISEAKVPGTRKRYKERYLGRSHTVTINNFVDPITVKINFKNVFVDFEGEPAHFYIQNADSALKKGIWQDFKEHYPEAAKEISVDDLISAPNSIHLDLGSKTADVLAVIDGNPMLNASLSSNQGYDYVLEDAILALQAKKIFFEDRIKLQSYLARPAGPLDRKRKARVEEIVKQQISPQVPQIVKTVSKAMNLAGADVSVAWVHGGASIPMSQYSDLREQLSEKLRQFTGGEDIFVIFIPAEDAPYCNERGLVMIDSIINKK</sequence>
<dbReference type="PATRIC" id="fig|1423760.3.peg.1162"/>
<proteinExistence type="predicted"/>
<dbReference type="CDD" id="cd24023">
    <property type="entry name" value="ASKHA_NBD_ParM_Alp7A-like"/>
    <property type="match status" value="1"/>
</dbReference>
<dbReference type="EMBL" id="AZFK01000018">
    <property type="protein sequence ID" value="KRL91676.1"/>
    <property type="molecule type" value="Genomic_DNA"/>
</dbReference>
<gene>
    <name evidence="1" type="ORF">FC43_GL001097</name>
</gene>
<organism evidence="1 2">
    <name type="scientific">Limosilactobacillus ingluviei DSM 15946</name>
    <dbReference type="NCBI Taxonomy" id="1423760"/>
    <lineage>
        <taxon>Bacteria</taxon>
        <taxon>Bacillati</taxon>
        <taxon>Bacillota</taxon>
        <taxon>Bacilli</taxon>
        <taxon>Lactobacillales</taxon>
        <taxon>Lactobacillaceae</taxon>
        <taxon>Limosilactobacillus</taxon>
    </lineage>
</organism>
<accession>A0A0R1UE44</accession>
<dbReference type="Proteomes" id="UP000050816">
    <property type="component" value="Unassembled WGS sequence"/>
</dbReference>
<comment type="caution">
    <text evidence="1">The sequence shown here is derived from an EMBL/GenBank/DDBJ whole genome shotgun (WGS) entry which is preliminary data.</text>
</comment>
<protein>
    <submittedName>
        <fullName evidence="1">Uncharacterized protein</fullName>
    </submittedName>
</protein>
<dbReference type="RefSeq" id="WP_056954099.1">
    <property type="nucleotide sequence ID" value="NZ_AZFK01000018.1"/>
</dbReference>
<evidence type="ECO:0000313" key="1">
    <source>
        <dbReference type="EMBL" id="KRL91676.1"/>
    </source>
</evidence>
<reference evidence="1 2" key="1">
    <citation type="journal article" date="2015" name="Genome Announc.">
        <title>Expanding the biotechnology potential of lactobacilli through comparative genomics of 213 strains and associated genera.</title>
        <authorList>
            <person name="Sun Z."/>
            <person name="Harris H.M."/>
            <person name="McCann A."/>
            <person name="Guo C."/>
            <person name="Argimon S."/>
            <person name="Zhang W."/>
            <person name="Yang X."/>
            <person name="Jeffery I.B."/>
            <person name="Cooney J.C."/>
            <person name="Kagawa T.F."/>
            <person name="Liu W."/>
            <person name="Song Y."/>
            <person name="Salvetti E."/>
            <person name="Wrobel A."/>
            <person name="Rasinkangas P."/>
            <person name="Parkhill J."/>
            <person name="Rea M.C."/>
            <person name="O'Sullivan O."/>
            <person name="Ritari J."/>
            <person name="Douillard F.P."/>
            <person name="Paul Ross R."/>
            <person name="Yang R."/>
            <person name="Briner A.E."/>
            <person name="Felis G.E."/>
            <person name="de Vos W.M."/>
            <person name="Barrangou R."/>
            <person name="Klaenhammer T.R."/>
            <person name="Caufield P.W."/>
            <person name="Cui Y."/>
            <person name="Zhang H."/>
            <person name="O'Toole P.W."/>
        </authorList>
    </citation>
    <scope>NUCLEOTIDE SEQUENCE [LARGE SCALE GENOMIC DNA]</scope>
    <source>
        <strain evidence="1 2">DSM 15946</strain>
    </source>
</reference>
<dbReference type="Gene3D" id="3.30.420.40">
    <property type="match status" value="2"/>
</dbReference>
<evidence type="ECO:0000313" key="2">
    <source>
        <dbReference type="Proteomes" id="UP000050816"/>
    </source>
</evidence>
<name>A0A0R1UE44_9LACO</name>
<dbReference type="InterPro" id="IPR043129">
    <property type="entry name" value="ATPase_NBD"/>
</dbReference>
<dbReference type="AlphaFoldDB" id="A0A0R1UE44"/>